<protein>
    <submittedName>
        <fullName evidence="1">Uncharacterized protein</fullName>
    </submittedName>
</protein>
<organism evidence="1 2">
    <name type="scientific">Nocardia caishijiensis</name>
    <dbReference type="NCBI Taxonomy" id="184756"/>
    <lineage>
        <taxon>Bacteria</taxon>
        <taxon>Bacillati</taxon>
        <taxon>Actinomycetota</taxon>
        <taxon>Actinomycetes</taxon>
        <taxon>Mycobacteriales</taxon>
        <taxon>Nocardiaceae</taxon>
        <taxon>Nocardia</taxon>
    </lineage>
</organism>
<dbReference type="EMBL" id="VMSD01000008">
    <property type="protein sequence ID" value="KAF0845272.1"/>
    <property type="molecule type" value="Genomic_DNA"/>
</dbReference>
<accession>A0ABQ6YHK2</accession>
<reference evidence="1 2" key="1">
    <citation type="submission" date="2019-07" db="EMBL/GenBank/DDBJ databases">
        <title>Genomic Encyclopedia of Type Strains, Phase IV (KMG-IV): sequencing the most valuable type-strain genomes for metagenomic binning, comparative biology and taxonomic classification.</title>
        <authorList>
            <person name="Goeker M."/>
        </authorList>
    </citation>
    <scope>NUCLEOTIDE SEQUENCE [LARGE SCALE GENOMIC DNA]</scope>
    <source>
        <strain evidence="1 2">DSM 44831</strain>
    </source>
</reference>
<comment type="caution">
    <text evidence="1">The sequence shown here is derived from an EMBL/GenBank/DDBJ whole genome shotgun (WGS) entry which is preliminary data.</text>
</comment>
<dbReference type="Proteomes" id="UP000798951">
    <property type="component" value="Unassembled WGS sequence"/>
</dbReference>
<evidence type="ECO:0000313" key="2">
    <source>
        <dbReference type="Proteomes" id="UP000798951"/>
    </source>
</evidence>
<evidence type="ECO:0000313" key="1">
    <source>
        <dbReference type="EMBL" id="KAF0845272.1"/>
    </source>
</evidence>
<gene>
    <name evidence="1" type="ORF">FNL39_10880</name>
</gene>
<dbReference type="RefSeq" id="WP_067986472.1">
    <property type="nucleotide sequence ID" value="NZ_VMSD01000008.1"/>
</dbReference>
<sequence>MSRNELVHAWFVAAAAPKPRKKEFIDELKGWSGVLGGAREWVRDRYGALAAFLAGTDTSVDEPDGWLAVSRLYADYADPLARFSAQFAAIAHSHRPRGVPNKISERVKSFELAVPPGVRKVMAGERLDSGIGGVVDSVVDADHFVARPSAYHDRYLPIALRRYASILLDKRADFVADHRLCAAFDEAIAALAIHGDPDLPARPPSPSETRRVEDLLAVGIGADPAVRDDPRFAQAYLRARATMLRWAVDGRALTDATILYSKLRSVRLDDARARNRTAQREVSVAEPAVPERKTEPVEIGRVLDRDILTRAAGELEAVAESCWERDLAADLLSGGAGRVPFDDLRTRVLAEWRAAGARPVGASARNPSTATRIVDAMLFMAVTAVIGNDDLAEFVEAPTVHGIGARFDEASAVLDELRTGEQRGSTSW</sequence>
<name>A0ABQ6YHK2_9NOCA</name>
<keyword evidence="2" id="KW-1185">Reference proteome</keyword>
<proteinExistence type="predicted"/>